<proteinExistence type="predicted"/>
<dbReference type="GO" id="GO:0005509">
    <property type="term" value="F:calcium ion binding"/>
    <property type="evidence" value="ECO:0007669"/>
    <property type="project" value="InterPro"/>
</dbReference>
<evidence type="ECO:0000313" key="3">
    <source>
        <dbReference type="EMBL" id="CUH62289.1"/>
    </source>
</evidence>
<reference evidence="3 4" key="1">
    <citation type="submission" date="2015-09" db="EMBL/GenBank/DDBJ databases">
        <authorList>
            <consortium name="Swine Surveillance"/>
        </authorList>
    </citation>
    <scope>NUCLEOTIDE SEQUENCE [LARGE SCALE GENOMIC DNA]</scope>
    <source>
        <strain evidence="3 4">CECT 5294</strain>
    </source>
</reference>
<feature type="signal peptide" evidence="1">
    <location>
        <begin position="1"/>
        <end position="25"/>
    </location>
</feature>
<dbReference type="Proteomes" id="UP000051298">
    <property type="component" value="Unassembled WGS sequence"/>
</dbReference>
<gene>
    <name evidence="3" type="ORF">THS5294_03603</name>
</gene>
<dbReference type="eggNOG" id="COG5126">
    <property type="taxonomic scope" value="Bacteria"/>
</dbReference>
<name>A0A0P1F3W0_9RHOB</name>
<dbReference type="SMART" id="SM00054">
    <property type="entry name" value="EFh"/>
    <property type="match status" value="4"/>
</dbReference>
<dbReference type="AlphaFoldDB" id="A0A0P1F3W0"/>
<organism evidence="3 4">
    <name type="scientific">Thalassobacter stenotrophicus</name>
    <dbReference type="NCBI Taxonomy" id="266809"/>
    <lineage>
        <taxon>Bacteria</taxon>
        <taxon>Pseudomonadati</taxon>
        <taxon>Pseudomonadota</taxon>
        <taxon>Alphaproteobacteria</taxon>
        <taxon>Rhodobacterales</taxon>
        <taxon>Roseobacteraceae</taxon>
        <taxon>Thalassobacter</taxon>
    </lineage>
</organism>
<dbReference type="InterPro" id="IPR011992">
    <property type="entry name" value="EF-hand-dom_pair"/>
</dbReference>
<sequence>MQNTNKFSTLLGYGALALTGGLMLASVVATDAQARGPHGGMMERPSFAELDADGSGEITPEEMAAQGAARFARMDADGDGKLTAAEIVAASNARAVNRAERMIERLDTDDDGAVSKDELQAGRDARAERRHAKRFARIDSDASGGLSAAEFDAMLERGGKHGSRADN</sequence>
<feature type="domain" description="EF-hand" evidence="2">
    <location>
        <begin position="62"/>
        <end position="97"/>
    </location>
</feature>
<dbReference type="Pfam" id="PF13202">
    <property type="entry name" value="EF-hand_5"/>
    <property type="match status" value="1"/>
</dbReference>
<dbReference type="PROSITE" id="PS50222">
    <property type="entry name" value="EF_HAND_2"/>
    <property type="match status" value="2"/>
</dbReference>
<dbReference type="STRING" id="266809.PM03_03380"/>
<dbReference type="Gene3D" id="1.10.238.10">
    <property type="entry name" value="EF-hand"/>
    <property type="match status" value="2"/>
</dbReference>
<evidence type="ECO:0000313" key="4">
    <source>
        <dbReference type="Proteomes" id="UP000051298"/>
    </source>
</evidence>
<evidence type="ECO:0000256" key="1">
    <source>
        <dbReference type="SAM" id="SignalP"/>
    </source>
</evidence>
<dbReference type="SUPFAM" id="SSF47473">
    <property type="entry name" value="EF-hand"/>
    <property type="match status" value="1"/>
</dbReference>
<protein>
    <submittedName>
        <fullName evidence="3">EF hand</fullName>
    </submittedName>
</protein>
<dbReference type="InterPro" id="IPR002048">
    <property type="entry name" value="EF_hand_dom"/>
</dbReference>
<dbReference type="RefSeq" id="WP_058124749.1">
    <property type="nucleotide sequence ID" value="NZ_CYRX01000033.1"/>
</dbReference>
<evidence type="ECO:0000259" key="2">
    <source>
        <dbReference type="PROSITE" id="PS50222"/>
    </source>
</evidence>
<accession>A0A0P1F3W0</accession>
<feature type="domain" description="EF-hand" evidence="2">
    <location>
        <begin position="126"/>
        <end position="161"/>
    </location>
</feature>
<dbReference type="Pfam" id="PF13499">
    <property type="entry name" value="EF-hand_7"/>
    <property type="match status" value="1"/>
</dbReference>
<dbReference type="EMBL" id="CYRX01000033">
    <property type="protein sequence ID" value="CUH62289.1"/>
    <property type="molecule type" value="Genomic_DNA"/>
</dbReference>
<keyword evidence="1" id="KW-0732">Signal</keyword>
<feature type="chain" id="PRO_5006062252" evidence="1">
    <location>
        <begin position="26"/>
        <end position="167"/>
    </location>
</feature>